<dbReference type="EMBL" id="BPLR01007664">
    <property type="protein sequence ID" value="GIY18697.1"/>
    <property type="molecule type" value="Genomic_DNA"/>
</dbReference>
<dbReference type="Proteomes" id="UP001054945">
    <property type="component" value="Unassembled WGS sequence"/>
</dbReference>
<evidence type="ECO:0000313" key="1">
    <source>
        <dbReference type="EMBL" id="GIY18697.1"/>
    </source>
</evidence>
<organism evidence="1 2">
    <name type="scientific">Caerostris extrusa</name>
    <name type="common">Bark spider</name>
    <name type="synonym">Caerostris bankana</name>
    <dbReference type="NCBI Taxonomy" id="172846"/>
    <lineage>
        <taxon>Eukaryota</taxon>
        <taxon>Metazoa</taxon>
        <taxon>Ecdysozoa</taxon>
        <taxon>Arthropoda</taxon>
        <taxon>Chelicerata</taxon>
        <taxon>Arachnida</taxon>
        <taxon>Araneae</taxon>
        <taxon>Araneomorphae</taxon>
        <taxon>Entelegynae</taxon>
        <taxon>Araneoidea</taxon>
        <taxon>Araneidae</taxon>
        <taxon>Caerostris</taxon>
    </lineage>
</organism>
<reference evidence="1 2" key="1">
    <citation type="submission" date="2021-06" db="EMBL/GenBank/DDBJ databases">
        <title>Caerostris extrusa draft genome.</title>
        <authorList>
            <person name="Kono N."/>
            <person name="Arakawa K."/>
        </authorList>
    </citation>
    <scope>NUCLEOTIDE SEQUENCE [LARGE SCALE GENOMIC DNA]</scope>
</reference>
<sequence>MGLSLQYVLEGNGQKSPDIKSHSCLASSAHKLDTSAEGFGEYWMETNYVGITGKTPDIKNGIFPGAAWIFGHRRGFN</sequence>
<evidence type="ECO:0000313" key="2">
    <source>
        <dbReference type="Proteomes" id="UP001054945"/>
    </source>
</evidence>
<comment type="caution">
    <text evidence="1">The sequence shown here is derived from an EMBL/GenBank/DDBJ whole genome shotgun (WGS) entry which is preliminary data.</text>
</comment>
<proteinExistence type="predicted"/>
<accession>A0AAV4RBH8</accession>
<keyword evidence="2" id="KW-1185">Reference proteome</keyword>
<name>A0AAV4RBH8_CAEEX</name>
<gene>
    <name evidence="1" type="ORF">CEXT_387261</name>
</gene>
<dbReference type="AlphaFoldDB" id="A0AAV4RBH8"/>
<protein>
    <submittedName>
        <fullName evidence="1">Uncharacterized protein</fullName>
    </submittedName>
</protein>